<organism evidence="6 7">
    <name type="scientific">Streptomyces calidiresistens</name>
    <dbReference type="NCBI Taxonomy" id="1485586"/>
    <lineage>
        <taxon>Bacteria</taxon>
        <taxon>Bacillati</taxon>
        <taxon>Actinomycetota</taxon>
        <taxon>Actinomycetes</taxon>
        <taxon>Kitasatosporales</taxon>
        <taxon>Streptomycetaceae</taxon>
        <taxon>Streptomyces</taxon>
    </lineage>
</organism>
<reference evidence="7" key="1">
    <citation type="submission" date="2019-10" db="EMBL/GenBank/DDBJ databases">
        <title>Streptomyces sp. nov., a novel actinobacterium isolated from alkaline environment.</title>
        <authorList>
            <person name="Golinska P."/>
        </authorList>
    </citation>
    <scope>NUCLEOTIDE SEQUENCE [LARGE SCALE GENOMIC DNA]</scope>
    <source>
        <strain evidence="7">DSM 42108</strain>
    </source>
</reference>
<keyword evidence="1" id="KW-0805">Transcription regulation</keyword>
<dbReference type="RefSeq" id="WP_182659762.1">
    <property type="nucleotide sequence ID" value="NZ_VKHS01000005.1"/>
</dbReference>
<dbReference type="SUPFAM" id="SSF46689">
    <property type="entry name" value="Homeodomain-like"/>
    <property type="match status" value="1"/>
</dbReference>
<evidence type="ECO:0000256" key="1">
    <source>
        <dbReference type="ARBA" id="ARBA00023015"/>
    </source>
</evidence>
<dbReference type="EMBL" id="VKHS01000005">
    <property type="protein sequence ID" value="MBB0228054.1"/>
    <property type="molecule type" value="Genomic_DNA"/>
</dbReference>
<dbReference type="AlphaFoldDB" id="A0A7W3XUU1"/>
<name>A0A7W3XUU1_9ACTN</name>
<evidence type="ECO:0000259" key="5">
    <source>
        <dbReference type="PROSITE" id="PS50977"/>
    </source>
</evidence>
<dbReference type="Pfam" id="PF00440">
    <property type="entry name" value="TetR_N"/>
    <property type="match status" value="1"/>
</dbReference>
<dbReference type="PANTHER" id="PTHR30055">
    <property type="entry name" value="HTH-TYPE TRANSCRIPTIONAL REGULATOR RUTR"/>
    <property type="match status" value="1"/>
</dbReference>
<dbReference type="GO" id="GO:0000976">
    <property type="term" value="F:transcription cis-regulatory region binding"/>
    <property type="evidence" value="ECO:0007669"/>
    <property type="project" value="TreeGrafter"/>
</dbReference>
<dbReference type="PANTHER" id="PTHR30055:SF148">
    <property type="entry name" value="TETR-FAMILY TRANSCRIPTIONAL REGULATOR"/>
    <property type="match status" value="1"/>
</dbReference>
<protein>
    <submittedName>
        <fullName evidence="6">TetR family transcriptional regulator</fullName>
    </submittedName>
</protein>
<dbReference type="InterPro" id="IPR011075">
    <property type="entry name" value="TetR_C"/>
</dbReference>
<dbReference type="InterPro" id="IPR023772">
    <property type="entry name" value="DNA-bd_HTH_TetR-type_CS"/>
</dbReference>
<dbReference type="InterPro" id="IPR036271">
    <property type="entry name" value="Tet_transcr_reg_TetR-rel_C_sf"/>
</dbReference>
<dbReference type="InterPro" id="IPR009057">
    <property type="entry name" value="Homeodomain-like_sf"/>
</dbReference>
<evidence type="ECO:0000256" key="4">
    <source>
        <dbReference type="PROSITE-ProRule" id="PRU00335"/>
    </source>
</evidence>
<dbReference type="Gene3D" id="1.10.357.10">
    <property type="entry name" value="Tetracycline Repressor, domain 2"/>
    <property type="match status" value="1"/>
</dbReference>
<keyword evidence="7" id="KW-1185">Reference proteome</keyword>
<evidence type="ECO:0000313" key="7">
    <source>
        <dbReference type="Proteomes" id="UP000530234"/>
    </source>
</evidence>
<keyword evidence="3" id="KW-0804">Transcription</keyword>
<dbReference type="PRINTS" id="PR00455">
    <property type="entry name" value="HTHTETR"/>
</dbReference>
<dbReference type="Proteomes" id="UP000530234">
    <property type="component" value="Unassembled WGS sequence"/>
</dbReference>
<dbReference type="Gene3D" id="1.10.10.60">
    <property type="entry name" value="Homeodomain-like"/>
    <property type="match status" value="1"/>
</dbReference>
<proteinExistence type="predicted"/>
<feature type="domain" description="HTH tetR-type" evidence="5">
    <location>
        <begin position="8"/>
        <end position="68"/>
    </location>
</feature>
<dbReference type="InterPro" id="IPR050109">
    <property type="entry name" value="HTH-type_TetR-like_transc_reg"/>
</dbReference>
<comment type="caution">
    <text evidence="6">The sequence shown here is derived from an EMBL/GenBank/DDBJ whole genome shotgun (WGS) entry which is preliminary data.</text>
</comment>
<dbReference type="PROSITE" id="PS01081">
    <property type="entry name" value="HTH_TETR_1"/>
    <property type="match status" value="1"/>
</dbReference>
<evidence type="ECO:0000256" key="3">
    <source>
        <dbReference type="ARBA" id="ARBA00023163"/>
    </source>
</evidence>
<dbReference type="SUPFAM" id="SSF48498">
    <property type="entry name" value="Tetracyclin repressor-like, C-terminal domain"/>
    <property type="match status" value="1"/>
</dbReference>
<accession>A0A7W3XUU1</accession>
<dbReference type="GO" id="GO:0003700">
    <property type="term" value="F:DNA-binding transcription factor activity"/>
    <property type="evidence" value="ECO:0007669"/>
    <property type="project" value="TreeGrafter"/>
</dbReference>
<feature type="DNA-binding region" description="H-T-H motif" evidence="4">
    <location>
        <begin position="31"/>
        <end position="50"/>
    </location>
</feature>
<gene>
    <name evidence="6" type="ORF">FOE67_00645</name>
</gene>
<evidence type="ECO:0000256" key="2">
    <source>
        <dbReference type="ARBA" id="ARBA00023125"/>
    </source>
</evidence>
<sequence>MSTDPRVSRSRARIIEVTLDLLATRGVAGTSVDSIAERSGVAKTTIYRHWSTKGEVILAAIDTCIDTPAAPDLGSLRADLRALIGGLCEALAHSRWAALLPSLLDAALRDPEFAEVHQRFAATRTEPVRRALERGIERGELPADTDPGELVDLLSGAVFYRRLLAGESVDRAYGERIVERVLRAYGSH</sequence>
<dbReference type="InterPro" id="IPR001647">
    <property type="entry name" value="HTH_TetR"/>
</dbReference>
<dbReference type="Pfam" id="PF16859">
    <property type="entry name" value="TetR_C_11"/>
    <property type="match status" value="1"/>
</dbReference>
<evidence type="ECO:0000313" key="6">
    <source>
        <dbReference type="EMBL" id="MBB0228054.1"/>
    </source>
</evidence>
<dbReference type="PROSITE" id="PS50977">
    <property type="entry name" value="HTH_TETR_2"/>
    <property type="match status" value="1"/>
</dbReference>
<keyword evidence="2 4" id="KW-0238">DNA-binding</keyword>